<sequence>MNITAQTLKQKVGQFFFPAVFINDTEENIQETERLIKEHNIGGLTFFHSRASAATNYESKKKIVFNDDSYQKIKDLIVRYQKVAPTPLLISIDAEWGLAMRIEKTPQYPYAITLGALPENKSALAYEVGKQIALDLKAAGIQYNLSPLADINNNPNNPVIGYRSFGENKEKVANFAVEYLKGMSDVGVLGCLKHFPGHGNTNVDSHLGLPILNETLEELMTNELYPFIKGIENNVDSIMIGHLAVPSLNDGKNTSATLSKPIIETLLREQLGYDGLIISDALNMHSVSKLYETKGELEWEAFNAGNDVLCFAENVPEGIEAILKNASPKRIDESFNRIMKAKEKVGILSENNFTSGTLDFEKTSALNLEIAKNSITKIIDNSNTELVFESQKEHKLAKLSLYKGVENIFFKTLNSKLQSPEFAFESLENSDISFLKNELENFETIIISLFVPKAKPMNNFEINDEVLELLSYLLQSKKCIVYVFGNPYVLPIIPNLTKASGLIQVYQDFEEFQKTAGIQFLENIPCSGILPVNIDIQ</sequence>
<dbReference type="PANTHER" id="PTHR30480">
    <property type="entry name" value="BETA-HEXOSAMINIDASE-RELATED"/>
    <property type="match status" value="1"/>
</dbReference>
<dbReference type="InterPro" id="IPR036962">
    <property type="entry name" value="Glyco_hydro_3_N_sf"/>
</dbReference>
<comment type="caution">
    <text evidence="7">The sequence shown here is derived from an EMBL/GenBank/DDBJ whole genome shotgun (WGS) entry which is preliminary data.</text>
</comment>
<dbReference type="GO" id="GO:0005975">
    <property type="term" value="P:carbohydrate metabolic process"/>
    <property type="evidence" value="ECO:0007669"/>
    <property type="project" value="InterPro"/>
</dbReference>
<dbReference type="Proteomes" id="UP000032061">
    <property type="component" value="Unassembled WGS sequence"/>
</dbReference>
<dbReference type="InterPro" id="IPR001764">
    <property type="entry name" value="Glyco_hydro_3_N"/>
</dbReference>
<evidence type="ECO:0000313" key="10">
    <source>
        <dbReference type="Proteomes" id="UP000198302"/>
    </source>
</evidence>
<accession>A0A0D0F120</accession>
<evidence type="ECO:0000256" key="5">
    <source>
        <dbReference type="ARBA" id="ARBA00023295"/>
    </source>
</evidence>
<dbReference type="EMBL" id="JPRK01000014">
    <property type="protein sequence ID" value="KIO51652.1"/>
    <property type="molecule type" value="Genomic_DNA"/>
</dbReference>
<evidence type="ECO:0000256" key="4">
    <source>
        <dbReference type="ARBA" id="ARBA00022801"/>
    </source>
</evidence>
<dbReference type="InterPro" id="IPR017853">
    <property type="entry name" value="GH"/>
</dbReference>
<dbReference type="EMBL" id="MUGX01000026">
    <property type="protein sequence ID" value="OXA85237.1"/>
    <property type="molecule type" value="Genomic_DNA"/>
</dbReference>
<proteinExistence type="inferred from homology"/>
<dbReference type="Proteomes" id="UP000198302">
    <property type="component" value="Unassembled WGS sequence"/>
</dbReference>
<dbReference type="GO" id="GO:0004563">
    <property type="term" value="F:beta-N-acetylhexosaminidase activity"/>
    <property type="evidence" value="ECO:0007669"/>
    <property type="project" value="UniProtKB-EC"/>
</dbReference>
<comment type="catalytic activity">
    <reaction evidence="1">
        <text>Hydrolysis of terminal non-reducing N-acetyl-D-hexosamine residues in N-acetyl-beta-D-hexosaminides.</text>
        <dbReference type="EC" id="3.2.1.52"/>
    </reaction>
</comment>
<reference evidence="7 9" key="1">
    <citation type="submission" date="2015-01" db="EMBL/GenBank/DDBJ databases">
        <title>Genome of Flavobacterium hibernum DSM 12611.</title>
        <authorList>
            <person name="Stropko S.J."/>
            <person name="Pipes S.E."/>
            <person name="Newman J.D."/>
        </authorList>
    </citation>
    <scope>NUCLEOTIDE SEQUENCE [LARGE SCALE GENOMIC DNA]</scope>
    <source>
        <strain evidence="7 9">DSM 12611</strain>
    </source>
</reference>
<dbReference type="PROSITE" id="PS00775">
    <property type="entry name" value="GLYCOSYL_HYDROL_F3"/>
    <property type="match status" value="1"/>
</dbReference>
<keyword evidence="10" id="KW-1185">Reference proteome</keyword>
<evidence type="ECO:0000259" key="6">
    <source>
        <dbReference type="Pfam" id="PF00933"/>
    </source>
</evidence>
<dbReference type="InterPro" id="IPR050226">
    <property type="entry name" value="NagZ_Beta-hexosaminidase"/>
</dbReference>
<evidence type="ECO:0000313" key="9">
    <source>
        <dbReference type="Proteomes" id="UP000032061"/>
    </source>
</evidence>
<dbReference type="STRING" id="37752.IW18_17100"/>
<evidence type="ECO:0000256" key="3">
    <source>
        <dbReference type="ARBA" id="ARBA00012663"/>
    </source>
</evidence>
<name>A0A0D0F120_9FLAO</name>
<dbReference type="Gene3D" id="3.20.20.300">
    <property type="entry name" value="Glycoside hydrolase, family 3, N-terminal domain"/>
    <property type="match status" value="1"/>
</dbReference>
<dbReference type="OrthoDB" id="9805821at2"/>
<dbReference type="InterPro" id="IPR019800">
    <property type="entry name" value="Glyco_hydro_3_AS"/>
</dbReference>
<organism evidence="7 9">
    <name type="scientific">Flavobacterium hibernum</name>
    <dbReference type="NCBI Taxonomy" id="37752"/>
    <lineage>
        <taxon>Bacteria</taxon>
        <taxon>Pseudomonadati</taxon>
        <taxon>Bacteroidota</taxon>
        <taxon>Flavobacteriia</taxon>
        <taxon>Flavobacteriales</taxon>
        <taxon>Flavobacteriaceae</taxon>
        <taxon>Flavobacterium</taxon>
    </lineage>
</organism>
<feature type="domain" description="Glycoside hydrolase family 3 N-terminal" evidence="6">
    <location>
        <begin position="7"/>
        <end position="340"/>
    </location>
</feature>
<evidence type="ECO:0000256" key="2">
    <source>
        <dbReference type="ARBA" id="ARBA00005336"/>
    </source>
</evidence>
<evidence type="ECO:0000313" key="7">
    <source>
        <dbReference type="EMBL" id="KIO51652.1"/>
    </source>
</evidence>
<protein>
    <recommendedName>
        <fullName evidence="3">beta-N-acetylhexosaminidase</fullName>
        <ecNumber evidence="3">3.2.1.52</ecNumber>
    </recommendedName>
</protein>
<reference evidence="8 10" key="2">
    <citation type="submission" date="2016-11" db="EMBL/GenBank/DDBJ databases">
        <title>Whole genomes of Flavobacteriaceae.</title>
        <authorList>
            <person name="Stine C."/>
            <person name="Li C."/>
            <person name="Tadesse D."/>
        </authorList>
    </citation>
    <scope>NUCLEOTIDE SEQUENCE [LARGE SCALE GENOMIC DNA]</scope>
    <source>
        <strain evidence="8 10">ATCC 51468</strain>
    </source>
</reference>
<dbReference type="AlphaFoldDB" id="A0A0D0F120"/>
<dbReference type="PANTHER" id="PTHR30480:SF13">
    <property type="entry name" value="BETA-HEXOSAMINIDASE"/>
    <property type="match status" value="1"/>
</dbReference>
<dbReference type="SUPFAM" id="SSF51445">
    <property type="entry name" value="(Trans)glycosidases"/>
    <property type="match status" value="1"/>
</dbReference>
<comment type="similarity">
    <text evidence="2">Belongs to the glycosyl hydrolase 3 family.</text>
</comment>
<dbReference type="GO" id="GO:0009254">
    <property type="term" value="P:peptidoglycan turnover"/>
    <property type="evidence" value="ECO:0007669"/>
    <property type="project" value="TreeGrafter"/>
</dbReference>
<dbReference type="EC" id="3.2.1.52" evidence="3"/>
<evidence type="ECO:0000256" key="1">
    <source>
        <dbReference type="ARBA" id="ARBA00001231"/>
    </source>
</evidence>
<dbReference type="Pfam" id="PF00933">
    <property type="entry name" value="Glyco_hydro_3"/>
    <property type="match status" value="1"/>
</dbReference>
<gene>
    <name evidence="8" type="ORF">B0A73_17980</name>
    <name evidence="7" type="ORF">IW18_17100</name>
</gene>
<dbReference type="RefSeq" id="WP_041519145.1">
    <property type="nucleotide sequence ID" value="NZ_JPRK01000014.1"/>
</dbReference>
<keyword evidence="4 7" id="KW-0378">Hydrolase</keyword>
<evidence type="ECO:0000313" key="8">
    <source>
        <dbReference type="EMBL" id="OXA85237.1"/>
    </source>
</evidence>
<keyword evidence="5" id="KW-0326">Glycosidase</keyword>